<comment type="cofactor">
    <cofactor evidence="2">
        <name>a divalent metal cation</name>
        <dbReference type="ChEBI" id="CHEBI:60240"/>
    </cofactor>
</comment>
<dbReference type="GO" id="GO:0003723">
    <property type="term" value="F:RNA binding"/>
    <property type="evidence" value="ECO:0007669"/>
    <property type="project" value="UniProtKB-KW"/>
</dbReference>
<evidence type="ECO:0000256" key="3">
    <source>
        <dbReference type="SAM" id="MobiDB-lite"/>
    </source>
</evidence>
<dbReference type="EC" id="3.6.1.-" evidence="2"/>
<dbReference type="GeneID" id="9821634"/>
<dbReference type="GO" id="GO:0046872">
    <property type="term" value="F:metal ion binding"/>
    <property type="evidence" value="ECO:0007669"/>
    <property type="project" value="UniProtKB-KW"/>
</dbReference>
<dbReference type="CTD" id="9821634"/>
<dbReference type="RefSeq" id="XP_053589449.1">
    <property type="nucleotide sequence ID" value="XM_053725255.1"/>
</dbReference>
<comment type="similarity">
    <text evidence="1 2">Belongs to the DXO/Dom3Z family.</text>
</comment>
<keyword evidence="2" id="KW-0540">Nuclease</keyword>
<feature type="domain" description="RAI1-like" evidence="4">
    <location>
        <begin position="108"/>
        <end position="332"/>
    </location>
</feature>
<dbReference type="AlphaFoldDB" id="A0A6A5HEU8"/>
<dbReference type="EMBL" id="WUAV01000002">
    <property type="protein sequence ID" value="KAF1765649.1"/>
    <property type="molecule type" value="Genomic_DNA"/>
</dbReference>
<dbReference type="GO" id="GO:0034353">
    <property type="term" value="F:mRNA 5'-diphosphatase activity"/>
    <property type="evidence" value="ECO:0007669"/>
    <property type="project" value="TreeGrafter"/>
</dbReference>
<proteinExistence type="inferred from homology"/>
<dbReference type="PANTHER" id="PTHR12395">
    <property type="entry name" value="DOM-3 RELATED"/>
    <property type="match status" value="1"/>
</dbReference>
<keyword evidence="2" id="KW-0378">Hydrolase</keyword>
<reference evidence="5 6" key="1">
    <citation type="submission" date="2019-12" db="EMBL/GenBank/DDBJ databases">
        <title>Chromosome-level assembly of the Caenorhabditis remanei genome.</title>
        <authorList>
            <person name="Teterina A.A."/>
            <person name="Willis J.H."/>
            <person name="Phillips P.C."/>
        </authorList>
    </citation>
    <scope>NUCLEOTIDE SEQUENCE [LARGE SCALE GENOMIC DNA]</scope>
    <source>
        <strain evidence="5 6">PX506</strain>
        <tissue evidence="5">Whole organism</tissue>
    </source>
</reference>
<dbReference type="InterPro" id="IPR013961">
    <property type="entry name" value="RAI1"/>
</dbReference>
<keyword evidence="2" id="KW-0694">RNA-binding</keyword>
<sequence length="340" mass="39217">MAHAPRNMGSRAGARNRRSVDVEARIVQSGNFEYTSHNDEVTPGGGGRPMLIERMIHQKNVSIDVMDGYDKNVNSTLNHHSIYHLYEYEAQTMFLDSLIPSLFGFYEIQTRFLCCRYVICDIDDWMGRRKSIELLAIRKNGDIYIGSNKNMDGRNDTEENNAAAFGGLNFAKKVTKEIFPSTFRKHHSVVKHWCIENHRFHRKMNVFISSVARAFDSSGNVVELKTVSSNSMGKVQNLSRTKARMWWLRALLSGANRIVYGLRMDNLIVNEILEASIDEFTKGHFRFSEADLFSEVFKIFEKIDRTIIDEESMCLINLEKFEPMKVTLTTSESIRRSPFW</sequence>
<protein>
    <recommendedName>
        <fullName evidence="2">Decapping nuclease</fullName>
        <ecNumber evidence="2">3.6.1.-</ecNumber>
    </recommendedName>
</protein>
<dbReference type="InterPro" id="IPR039039">
    <property type="entry name" value="RAI1-like_fam"/>
</dbReference>
<keyword evidence="2" id="KW-0539">Nucleus</keyword>
<dbReference type="GO" id="GO:0005829">
    <property type="term" value="C:cytosol"/>
    <property type="evidence" value="ECO:0007669"/>
    <property type="project" value="TreeGrafter"/>
</dbReference>
<evidence type="ECO:0000313" key="5">
    <source>
        <dbReference type="EMBL" id="KAF1765649.1"/>
    </source>
</evidence>
<gene>
    <name evidence="5" type="ORF">GCK72_005602</name>
</gene>
<dbReference type="GO" id="GO:0005634">
    <property type="term" value="C:nucleus"/>
    <property type="evidence" value="ECO:0007669"/>
    <property type="project" value="UniProtKB-SubCell"/>
</dbReference>
<keyword evidence="2" id="KW-0479">Metal-binding</keyword>
<dbReference type="KEGG" id="crq:GCK72_005602"/>
<organism evidence="5 6">
    <name type="scientific">Caenorhabditis remanei</name>
    <name type="common">Caenorhabditis vulgaris</name>
    <dbReference type="NCBI Taxonomy" id="31234"/>
    <lineage>
        <taxon>Eukaryota</taxon>
        <taxon>Metazoa</taxon>
        <taxon>Ecdysozoa</taxon>
        <taxon>Nematoda</taxon>
        <taxon>Chromadorea</taxon>
        <taxon>Rhabditida</taxon>
        <taxon>Rhabditina</taxon>
        <taxon>Rhabditomorpha</taxon>
        <taxon>Rhabditoidea</taxon>
        <taxon>Rhabditidae</taxon>
        <taxon>Peloderinae</taxon>
        <taxon>Caenorhabditis</taxon>
    </lineage>
</organism>
<feature type="region of interest" description="Disordered" evidence="3">
    <location>
        <begin position="1"/>
        <end position="20"/>
    </location>
</feature>
<comment type="function">
    <text evidence="2">Decapping enzyme for NAD-capped RNAs: specifically hydrolyzes the nicotinamide adenine dinucleotide (NAD) cap from a subset of RNAs by removing the entire NAD moiety from the 5'-end of an NAD-capped RNA.</text>
</comment>
<dbReference type="PANTHER" id="PTHR12395:SF14">
    <property type="entry name" value="DECAPPING NUCLEASE"/>
    <property type="match status" value="1"/>
</dbReference>
<dbReference type="Pfam" id="PF08652">
    <property type="entry name" value="RAI1"/>
    <property type="match status" value="1"/>
</dbReference>
<dbReference type="GO" id="GO:0000166">
    <property type="term" value="F:nucleotide binding"/>
    <property type="evidence" value="ECO:0007669"/>
    <property type="project" value="UniProtKB-KW"/>
</dbReference>
<comment type="caution">
    <text evidence="5">The sequence shown here is derived from an EMBL/GenBank/DDBJ whole genome shotgun (WGS) entry which is preliminary data.</text>
</comment>
<accession>A0A6A5HEU8</accession>
<evidence type="ECO:0000256" key="2">
    <source>
        <dbReference type="RuleBase" id="RU367113"/>
    </source>
</evidence>
<comment type="subcellular location">
    <subcellularLocation>
        <location evidence="2">Nucleus</location>
    </subcellularLocation>
</comment>
<evidence type="ECO:0000313" key="6">
    <source>
        <dbReference type="Proteomes" id="UP000483820"/>
    </source>
</evidence>
<dbReference type="GO" id="GO:0004518">
    <property type="term" value="F:nuclease activity"/>
    <property type="evidence" value="ECO:0007669"/>
    <property type="project" value="UniProtKB-KW"/>
</dbReference>
<keyword evidence="2" id="KW-0547">Nucleotide-binding</keyword>
<dbReference type="GO" id="GO:0000956">
    <property type="term" value="P:nuclear-transcribed mRNA catabolic process"/>
    <property type="evidence" value="ECO:0007669"/>
    <property type="project" value="TreeGrafter"/>
</dbReference>
<name>A0A6A5HEU8_CAERE</name>
<dbReference type="Proteomes" id="UP000483820">
    <property type="component" value="Chromosome II"/>
</dbReference>
<evidence type="ECO:0000259" key="4">
    <source>
        <dbReference type="Pfam" id="PF08652"/>
    </source>
</evidence>
<dbReference type="GO" id="GO:0110155">
    <property type="term" value="P:NAD-cap decapping"/>
    <property type="evidence" value="ECO:0007669"/>
    <property type="project" value="TreeGrafter"/>
</dbReference>
<evidence type="ECO:0000256" key="1">
    <source>
        <dbReference type="ARBA" id="ARBA00006562"/>
    </source>
</evidence>